<keyword evidence="1" id="KW-0732">Signal</keyword>
<sequence>MKKYLLSSFISILCIHSFGLAQTGPGGVGTNDGTSSLVLWLDANTMTGTNGSVLNSWGDNSGNNFNLSAGNGATFMSAAINGYPAFNFNGTSQYFERPFTAAITPASFTVFSATRVTATNRYKAVISNRDDPGGRPTAGFILYATPNSNIWQFWTGRASGPWQVNSSGVSTAGNWASQMIEYQNAANGKRLAVNGTINSTSSHVMTSNPSRPIRVGAGRNEGTPNYYFSGDIGEVIMFNTVINDAQKIIIHNYLAAKYNFALSVNDVFNEDNATAGNYDHDVAGIGRISATHLHTDAQGTGIVRVLNPTNLGNNEFFMWGHDNAALEFNTTADIPGGIRTRLDRVWRISESNTGGTAIDVGAIDLRFDLSGIPAATAANLRLIIDTDNDGTFSDELPIGNATAIGSGVFSFAGINQFTDNTRFTLGLGITTIITNRKITFRVRNN</sequence>
<reference evidence="4" key="1">
    <citation type="journal article" date="2019" name="Int. J. Syst. Evol. Microbiol.">
        <title>The Global Catalogue of Microorganisms (GCM) 10K type strain sequencing project: providing services to taxonomists for standard genome sequencing and annotation.</title>
        <authorList>
            <consortium name="The Broad Institute Genomics Platform"/>
            <consortium name="The Broad Institute Genome Sequencing Center for Infectious Disease"/>
            <person name="Wu L."/>
            <person name="Ma J."/>
        </authorList>
    </citation>
    <scope>NUCLEOTIDE SEQUENCE [LARGE SCALE GENOMIC DNA]</scope>
    <source>
        <strain evidence="4">KCTC 42423</strain>
    </source>
</reference>
<dbReference type="Pfam" id="PF26628">
    <property type="entry name" value="DUF8202"/>
    <property type="match status" value="1"/>
</dbReference>
<proteinExistence type="predicted"/>
<accession>A0ABW5NF62</accession>
<evidence type="ECO:0000313" key="3">
    <source>
        <dbReference type="EMBL" id="MFD2593223.1"/>
    </source>
</evidence>
<feature type="domain" description="DUF8202" evidence="2">
    <location>
        <begin position="250"/>
        <end position="394"/>
    </location>
</feature>
<dbReference type="Proteomes" id="UP001597459">
    <property type="component" value="Unassembled WGS sequence"/>
</dbReference>
<organism evidence="3 4">
    <name type="scientific">Aquimarina hainanensis</name>
    <dbReference type="NCBI Taxonomy" id="1578017"/>
    <lineage>
        <taxon>Bacteria</taxon>
        <taxon>Pseudomonadati</taxon>
        <taxon>Bacteroidota</taxon>
        <taxon>Flavobacteriia</taxon>
        <taxon>Flavobacteriales</taxon>
        <taxon>Flavobacteriaceae</taxon>
        <taxon>Aquimarina</taxon>
    </lineage>
</organism>
<keyword evidence="4" id="KW-1185">Reference proteome</keyword>
<gene>
    <name evidence="3" type="ORF">ACFSTE_20455</name>
</gene>
<dbReference type="EMBL" id="JBHULX010000039">
    <property type="protein sequence ID" value="MFD2593223.1"/>
    <property type="molecule type" value="Genomic_DNA"/>
</dbReference>
<dbReference type="RefSeq" id="WP_378255465.1">
    <property type="nucleotide sequence ID" value="NZ_JBHSJV010000001.1"/>
</dbReference>
<evidence type="ECO:0000313" key="4">
    <source>
        <dbReference type="Proteomes" id="UP001597459"/>
    </source>
</evidence>
<name>A0ABW5NF62_9FLAO</name>
<protein>
    <recommendedName>
        <fullName evidence="2">DUF8202 domain-containing protein</fullName>
    </recommendedName>
</protein>
<dbReference type="InterPro" id="IPR013320">
    <property type="entry name" value="ConA-like_dom_sf"/>
</dbReference>
<feature type="chain" id="PRO_5046952162" description="DUF8202 domain-containing protein" evidence="1">
    <location>
        <begin position="22"/>
        <end position="445"/>
    </location>
</feature>
<dbReference type="SUPFAM" id="SSF49899">
    <property type="entry name" value="Concanavalin A-like lectins/glucanases"/>
    <property type="match status" value="1"/>
</dbReference>
<comment type="caution">
    <text evidence="3">The sequence shown here is derived from an EMBL/GenBank/DDBJ whole genome shotgun (WGS) entry which is preliminary data.</text>
</comment>
<evidence type="ECO:0000259" key="2">
    <source>
        <dbReference type="Pfam" id="PF26628"/>
    </source>
</evidence>
<feature type="signal peptide" evidence="1">
    <location>
        <begin position="1"/>
        <end position="21"/>
    </location>
</feature>
<dbReference type="Gene3D" id="2.60.120.200">
    <property type="match status" value="1"/>
</dbReference>
<dbReference type="InterPro" id="IPR058515">
    <property type="entry name" value="DUF8202"/>
</dbReference>
<evidence type="ECO:0000256" key="1">
    <source>
        <dbReference type="SAM" id="SignalP"/>
    </source>
</evidence>